<dbReference type="Pfam" id="PF07027">
    <property type="entry name" value="DUF1318"/>
    <property type="match status" value="1"/>
</dbReference>
<feature type="region of interest" description="Disordered" evidence="1">
    <location>
        <begin position="106"/>
        <end position="134"/>
    </location>
</feature>
<name>Q1GU81_SPHAL</name>
<evidence type="ECO:0000256" key="1">
    <source>
        <dbReference type="SAM" id="MobiDB-lite"/>
    </source>
</evidence>
<sequence>MMRLKMGKPTGWALAAVAATAAVALAVPSAMAQRDPAYAAARAAGQIGEQPDGYLGFVTAPTPAIRALVQDINIKRKAAYTERAQATGSTVEQFAFTSGCNLIASTRPGEKYQTPGGVWKTRDEGPPERDARCP</sequence>
<dbReference type="HOGENOM" id="CLU_146585_0_0_5"/>
<dbReference type="KEGG" id="sal:Sala_1074"/>
<feature type="signal peptide" evidence="2">
    <location>
        <begin position="1"/>
        <end position="32"/>
    </location>
</feature>
<keyword evidence="2" id="KW-0732">Signal</keyword>
<evidence type="ECO:0000313" key="3">
    <source>
        <dbReference type="EMBL" id="ABF52791.1"/>
    </source>
</evidence>
<organism evidence="3 4">
    <name type="scientific">Sphingopyxis alaskensis (strain DSM 13593 / LMG 18877 / RB2256)</name>
    <name type="common">Sphingomonas alaskensis</name>
    <dbReference type="NCBI Taxonomy" id="317655"/>
    <lineage>
        <taxon>Bacteria</taxon>
        <taxon>Pseudomonadati</taxon>
        <taxon>Pseudomonadota</taxon>
        <taxon>Alphaproteobacteria</taxon>
        <taxon>Sphingomonadales</taxon>
        <taxon>Sphingomonadaceae</taxon>
        <taxon>Sphingopyxis</taxon>
    </lineage>
</organism>
<dbReference type="STRING" id="317655.Sala_1074"/>
<gene>
    <name evidence="3" type="ordered locus">Sala_1074</name>
</gene>
<dbReference type="EMBL" id="CP000356">
    <property type="protein sequence ID" value="ABF52791.1"/>
    <property type="molecule type" value="Genomic_DNA"/>
</dbReference>
<proteinExistence type="predicted"/>
<accession>Q1GU81</accession>
<evidence type="ECO:0000256" key="2">
    <source>
        <dbReference type="SAM" id="SignalP"/>
    </source>
</evidence>
<evidence type="ECO:0000313" key="4">
    <source>
        <dbReference type="Proteomes" id="UP000006578"/>
    </source>
</evidence>
<keyword evidence="4" id="KW-1185">Reference proteome</keyword>
<dbReference type="RefSeq" id="WP_011541377.1">
    <property type="nucleotide sequence ID" value="NC_008048.1"/>
</dbReference>
<reference evidence="3 4" key="1">
    <citation type="journal article" date="2009" name="Proc. Natl. Acad. Sci. U.S.A.">
        <title>The genomic basis of trophic strategy in marine bacteria.</title>
        <authorList>
            <person name="Lauro F.M."/>
            <person name="McDougald D."/>
            <person name="Thomas T."/>
            <person name="Williams T.J."/>
            <person name="Egan S."/>
            <person name="Rice S."/>
            <person name="DeMaere M.Z."/>
            <person name="Ting L."/>
            <person name="Ertan H."/>
            <person name="Johnson J."/>
            <person name="Ferriera S."/>
            <person name="Lapidus A."/>
            <person name="Anderson I."/>
            <person name="Kyrpides N."/>
            <person name="Munk A.C."/>
            <person name="Detter C."/>
            <person name="Han C.S."/>
            <person name="Brown M.V."/>
            <person name="Robb F.T."/>
            <person name="Kjelleberg S."/>
            <person name="Cavicchioli R."/>
        </authorList>
    </citation>
    <scope>NUCLEOTIDE SEQUENCE [LARGE SCALE GENOMIC DNA]</scope>
    <source>
        <strain evidence="4">DSM 13593 / LMG 18877 / RB2256</strain>
    </source>
</reference>
<dbReference type="AlphaFoldDB" id="Q1GU81"/>
<feature type="compositionally biased region" description="Basic and acidic residues" evidence="1">
    <location>
        <begin position="120"/>
        <end position="134"/>
    </location>
</feature>
<feature type="chain" id="PRO_5004189610" evidence="2">
    <location>
        <begin position="33"/>
        <end position="134"/>
    </location>
</feature>
<dbReference type="Proteomes" id="UP000006578">
    <property type="component" value="Chromosome"/>
</dbReference>
<dbReference type="InterPro" id="IPR008309">
    <property type="entry name" value="YdbL"/>
</dbReference>
<protein>
    <submittedName>
        <fullName evidence="3">Uncharacterized conserved protein UCP025560</fullName>
    </submittedName>
</protein>
<dbReference type="eggNOG" id="COG3784">
    <property type="taxonomic scope" value="Bacteria"/>
</dbReference>